<organism evidence="1">
    <name type="scientific">Dendroctonus ponderosae</name>
    <name type="common">Mountain pine beetle</name>
    <dbReference type="NCBI Taxonomy" id="77166"/>
    <lineage>
        <taxon>Eukaryota</taxon>
        <taxon>Metazoa</taxon>
        <taxon>Ecdysozoa</taxon>
        <taxon>Arthropoda</taxon>
        <taxon>Hexapoda</taxon>
        <taxon>Insecta</taxon>
        <taxon>Pterygota</taxon>
        <taxon>Neoptera</taxon>
        <taxon>Endopterygota</taxon>
        <taxon>Coleoptera</taxon>
        <taxon>Polyphaga</taxon>
        <taxon>Cucujiformia</taxon>
        <taxon>Curculionidae</taxon>
        <taxon>Scolytinae</taxon>
        <taxon>Dendroctonus</taxon>
    </lineage>
</organism>
<dbReference type="PANTHER" id="PTHR45786">
    <property type="entry name" value="DNA BINDING PROTEIN-LIKE"/>
    <property type="match status" value="1"/>
</dbReference>
<dbReference type="InterPro" id="IPR025476">
    <property type="entry name" value="Helitron_helicase-like"/>
</dbReference>
<dbReference type="PANTHER" id="PTHR45786:SF74">
    <property type="entry name" value="ATP-DEPENDENT DNA HELICASE"/>
    <property type="match status" value="1"/>
</dbReference>
<accession>N6TQP9</accession>
<dbReference type="AlphaFoldDB" id="N6TQP9"/>
<dbReference type="EMBL" id="KB741290">
    <property type="protein sequence ID" value="ENN70626.1"/>
    <property type="molecule type" value="Genomic_DNA"/>
</dbReference>
<sequence length="207" mass="24596">MADPMVYPLLFPYGEAGHDCAASHHFNPSKKVTFREFYRFRLQMRNQPVNPPNRNTYSESVPHGFSVLHNAGKLFQQYLVDAYVKIESNELWWYKSNMQQIRQSGYPNLLNYLERRARMESSNCRVGTVQILPPGFRRGHRYQKRQYLDAMTIVARHGKPDLFITFTCNPTWPEITTNLLYKQKWQNRPDLVCRVFHTKFLEFLDDI</sequence>
<protein>
    <submittedName>
        <fullName evidence="1">Uncharacterized protein</fullName>
    </submittedName>
</protein>
<evidence type="ECO:0000313" key="1">
    <source>
        <dbReference type="EMBL" id="ENN70626.1"/>
    </source>
</evidence>
<dbReference type="HOGENOM" id="CLU_001324_3_3_1"/>
<dbReference type="Pfam" id="PF14214">
    <property type="entry name" value="Helitron_like_N"/>
    <property type="match status" value="1"/>
</dbReference>
<name>N6TQP9_DENPD</name>
<feature type="non-terminal residue" evidence="1">
    <location>
        <position position="1"/>
    </location>
</feature>
<dbReference type="OMA" id="CIQPFYG"/>
<reference evidence="1" key="1">
    <citation type="journal article" date="2013" name="Genome Biol.">
        <title>Draft genome of the mountain pine beetle, Dendroctonus ponderosae Hopkins, a major forest pest.</title>
        <authorList>
            <person name="Keeling C.I."/>
            <person name="Yuen M.M."/>
            <person name="Liao N.Y."/>
            <person name="Docking T.R."/>
            <person name="Chan S.K."/>
            <person name="Taylor G.A."/>
            <person name="Palmquist D.L."/>
            <person name="Jackman S.D."/>
            <person name="Nguyen A."/>
            <person name="Li M."/>
            <person name="Henderson H."/>
            <person name="Janes J.K."/>
            <person name="Zhao Y."/>
            <person name="Pandoh P."/>
            <person name="Moore R."/>
            <person name="Sperling F.A."/>
            <person name="Huber D.P."/>
            <person name="Birol I."/>
            <person name="Jones S.J."/>
            <person name="Bohlmann J."/>
        </authorList>
    </citation>
    <scope>NUCLEOTIDE SEQUENCE</scope>
</reference>
<gene>
    <name evidence="1" type="ORF">YQE_12665</name>
</gene>
<proteinExistence type="predicted"/>